<dbReference type="PANTHER" id="PTHR11203:SF37">
    <property type="entry name" value="INTEGRATOR COMPLEX SUBUNIT 11"/>
    <property type="match status" value="1"/>
</dbReference>
<dbReference type="SMART" id="SM00849">
    <property type="entry name" value="Lactamase_B"/>
    <property type="match status" value="1"/>
</dbReference>
<sequence length="537" mass="58113">MRVSYQNANLHGGNESTLLRFTEDGTRVCILVDAGDGVDLDELLEPDEYLNAILLTHAHIDHYRSLGANLRHNAPIYVSPATAAVLEQSLPEARKDNDLGDVNAVLEALEPIEEWTAILDDLAVRPVPAGHAPGAAGFLIRFRDRTDPTGVDLPTADNHILVTGDFTVRPCAGFLPIPSAYPFDIDAVFLNASTNESVTETLTDSIETILERAYGGSRVVVASSSLTGVHYAVLLGRVAAILERPLPLTLVGQTARVYEALGLDVPGVETREVFDDPATVVEQGRVAVAGPDSPTRGSAKRLLLELHDDPAAVFVQLATGSADIVSNVRCTTHYYEAQNHPPQAAIDEFVRGLAPTQVVVKHARGYALNQFQCRYDSCFTWGTDDEKVHRLYDDEWVAPGWLGDATVKKIRQKQWEANRDRALDPTVSLRLERQSLEPAAEGVDIEALEATFLASVSNPYAVDSTGSAVTEQSESRTESDDGDTAVAESSPLDDSSTVRARVFGDGGGKTLLQLLERTELSPGELVDVSISRPDDDE</sequence>
<dbReference type="Gene3D" id="3.60.15.10">
    <property type="entry name" value="Ribonuclease Z/Hydroxyacylglutathione hydrolase-like"/>
    <property type="match status" value="1"/>
</dbReference>
<dbReference type="PATRIC" id="fig|1114856.3.peg.3759"/>
<evidence type="ECO:0000313" key="3">
    <source>
        <dbReference type="EMBL" id="ELY38563.1"/>
    </source>
</evidence>
<dbReference type="PANTHER" id="PTHR11203">
    <property type="entry name" value="CLEAVAGE AND POLYADENYLATION SPECIFICITY FACTOR FAMILY MEMBER"/>
    <property type="match status" value="1"/>
</dbReference>
<comment type="caution">
    <text evidence="3">The sequence shown here is derived from an EMBL/GenBank/DDBJ whole genome shotgun (WGS) entry which is preliminary data.</text>
</comment>
<dbReference type="eggNOG" id="arCOG00541">
    <property type="taxonomic scope" value="Archaea"/>
</dbReference>
<evidence type="ECO:0000256" key="1">
    <source>
        <dbReference type="SAM" id="MobiDB-lite"/>
    </source>
</evidence>
<dbReference type="AlphaFoldDB" id="L9VQQ4"/>
<dbReference type="InterPro" id="IPR001279">
    <property type="entry name" value="Metallo-B-lactamas"/>
</dbReference>
<protein>
    <submittedName>
        <fullName evidence="3">Beta-lactamase</fullName>
    </submittedName>
</protein>
<dbReference type="OrthoDB" id="326442at2157"/>
<feature type="region of interest" description="Disordered" evidence="1">
    <location>
        <begin position="463"/>
        <end position="501"/>
    </location>
</feature>
<keyword evidence="4" id="KW-1185">Reference proteome</keyword>
<accession>L9VQQ4</accession>
<dbReference type="GO" id="GO:0004521">
    <property type="term" value="F:RNA endonuclease activity"/>
    <property type="evidence" value="ECO:0007669"/>
    <property type="project" value="TreeGrafter"/>
</dbReference>
<feature type="domain" description="Metallo-beta-lactamase" evidence="2">
    <location>
        <begin position="13"/>
        <end position="217"/>
    </location>
</feature>
<evidence type="ECO:0000313" key="4">
    <source>
        <dbReference type="Proteomes" id="UP000011599"/>
    </source>
</evidence>
<dbReference type="Pfam" id="PF12706">
    <property type="entry name" value="Lactamase_B_2"/>
    <property type="match status" value="1"/>
</dbReference>
<proteinExistence type="predicted"/>
<dbReference type="STRING" id="1114856.GCA_000383975_00300"/>
<dbReference type="RefSeq" id="WP_006091752.1">
    <property type="nucleotide sequence ID" value="NZ_AOHW01000042.1"/>
</dbReference>
<dbReference type="InterPro" id="IPR050698">
    <property type="entry name" value="MBL"/>
</dbReference>
<feature type="compositionally biased region" description="Polar residues" evidence="1">
    <location>
        <begin position="463"/>
        <end position="472"/>
    </location>
</feature>
<dbReference type="Proteomes" id="UP000011599">
    <property type="component" value="Unassembled WGS sequence"/>
</dbReference>
<gene>
    <name evidence="3" type="ORF">C496_18112</name>
</gene>
<evidence type="ECO:0000259" key="2">
    <source>
        <dbReference type="SMART" id="SM00849"/>
    </source>
</evidence>
<name>L9VQQ4_9EURY</name>
<organism evidence="3 4">
    <name type="scientific">Natronorubrum tibetense GA33</name>
    <dbReference type="NCBI Taxonomy" id="1114856"/>
    <lineage>
        <taxon>Archaea</taxon>
        <taxon>Methanobacteriati</taxon>
        <taxon>Methanobacteriota</taxon>
        <taxon>Stenosarchaea group</taxon>
        <taxon>Halobacteria</taxon>
        <taxon>Halobacteriales</taxon>
        <taxon>Natrialbaceae</taxon>
        <taxon>Natronorubrum</taxon>
    </lineage>
</organism>
<dbReference type="SUPFAM" id="SSF56281">
    <property type="entry name" value="Metallo-hydrolase/oxidoreductase"/>
    <property type="match status" value="1"/>
</dbReference>
<reference evidence="3 4" key="1">
    <citation type="journal article" date="2014" name="PLoS Genet.">
        <title>Phylogenetically driven sequencing of extremely halophilic archaea reveals strategies for static and dynamic osmo-response.</title>
        <authorList>
            <person name="Becker E.A."/>
            <person name="Seitzer P.M."/>
            <person name="Tritt A."/>
            <person name="Larsen D."/>
            <person name="Krusor M."/>
            <person name="Yao A.I."/>
            <person name="Wu D."/>
            <person name="Madern D."/>
            <person name="Eisen J.A."/>
            <person name="Darling A.E."/>
            <person name="Facciotti M.T."/>
        </authorList>
    </citation>
    <scope>NUCLEOTIDE SEQUENCE [LARGE SCALE GENOMIC DNA]</scope>
    <source>
        <strain evidence="3 4">GA33</strain>
    </source>
</reference>
<dbReference type="EMBL" id="AOHW01000042">
    <property type="protein sequence ID" value="ELY38563.1"/>
    <property type="molecule type" value="Genomic_DNA"/>
</dbReference>
<dbReference type="InterPro" id="IPR036866">
    <property type="entry name" value="RibonucZ/Hydroxyglut_hydro"/>
</dbReference>